<evidence type="ECO:0000256" key="13">
    <source>
        <dbReference type="ARBA" id="ARBA00022989"/>
    </source>
</evidence>
<proteinExistence type="inferred from homology"/>
<feature type="transmembrane region" description="Helical" evidence="16">
    <location>
        <begin position="103"/>
        <end position="121"/>
    </location>
</feature>
<keyword evidence="15 16" id="KW-0472">Membrane</keyword>
<evidence type="ECO:0000256" key="10">
    <source>
        <dbReference type="ARBA" id="ARBA00022842"/>
    </source>
</evidence>
<dbReference type="AlphaFoldDB" id="A0A5C4V2D1"/>
<feature type="region of interest" description="Disordered" evidence="17">
    <location>
        <begin position="1"/>
        <end position="54"/>
    </location>
</feature>
<feature type="binding site" evidence="16">
    <location>
        <position position="566"/>
    </location>
    <ligand>
        <name>Mg(2+)</name>
        <dbReference type="ChEBI" id="CHEBI:18420"/>
    </ligand>
</feature>
<evidence type="ECO:0000256" key="7">
    <source>
        <dbReference type="ARBA" id="ARBA00022723"/>
    </source>
</evidence>
<dbReference type="SUPFAM" id="SSF56784">
    <property type="entry name" value="HAD-like"/>
    <property type="match status" value="1"/>
</dbReference>
<dbReference type="Gene3D" id="2.70.150.10">
    <property type="entry name" value="Calcium-transporting ATPase, cytoplasmic transduction domain A"/>
    <property type="match status" value="1"/>
</dbReference>
<evidence type="ECO:0000256" key="5">
    <source>
        <dbReference type="ARBA" id="ARBA00022553"/>
    </source>
</evidence>
<reference evidence="19 20" key="1">
    <citation type="submission" date="2019-06" db="EMBL/GenBank/DDBJ databases">
        <title>Draft genome of Streptomyces sedi sp. JCM16909.</title>
        <authorList>
            <person name="Klykleung N."/>
            <person name="Tanasupawat S."/>
            <person name="Kudo T."/>
            <person name="Yuki M."/>
            <person name="Ohkuma M."/>
        </authorList>
    </citation>
    <scope>NUCLEOTIDE SEQUENCE [LARGE SCALE GENOMIC DNA]</scope>
    <source>
        <strain evidence="19 20">JCM 16909</strain>
    </source>
</reference>
<evidence type="ECO:0000256" key="16">
    <source>
        <dbReference type="HAMAP-Rule" id="MF_00285"/>
    </source>
</evidence>
<dbReference type="InterPro" id="IPR059000">
    <property type="entry name" value="ATPase_P-type_domA"/>
</dbReference>
<comment type="catalytic activity">
    <reaction evidence="16">
        <text>K(+)(out) + ATP + H2O = K(+)(in) + ADP + phosphate + H(+)</text>
        <dbReference type="Rhea" id="RHEA:16777"/>
        <dbReference type="ChEBI" id="CHEBI:15377"/>
        <dbReference type="ChEBI" id="CHEBI:15378"/>
        <dbReference type="ChEBI" id="CHEBI:29103"/>
        <dbReference type="ChEBI" id="CHEBI:30616"/>
        <dbReference type="ChEBI" id="CHEBI:43474"/>
        <dbReference type="ChEBI" id="CHEBI:456216"/>
        <dbReference type="EC" id="7.2.2.6"/>
    </reaction>
</comment>
<evidence type="ECO:0000256" key="12">
    <source>
        <dbReference type="ARBA" id="ARBA00022967"/>
    </source>
</evidence>
<dbReference type="RefSeq" id="WP_139645128.1">
    <property type="nucleotide sequence ID" value="NZ_VDGT01000009.1"/>
</dbReference>
<keyword evidence="3 16" id="KW-1003">Cell membrane</keyword>
<keyword evidence="9 16" id="KW-0067">ATP-binding</keyword>
<dbReference type="SUPFAM" id="SSF81665">
    <property type="entry name" value="Calcium ATPase, transmembrane domain M"/>
    <property type="match status" value="1"/>
</dbReference>
<evidence type="ECO:0000256" key="17">
    <source>
        <dbReference type="SAM" id="MobiDB-lite"/>
    </source>
</evidence>
<comment type="subcellular location">
    <subcellularLocation>
        <location evidence="1 16">Cell membrane</location>
        <topology evidence="1 16">Multi-pass membrane protein</topology>
    </subcellularLocation>
</comment>
<protein>
    <recommendedName>
        <fullName evidence="16">Potassium-transporting ATPase ATP-binding subunit</fullName>
        <ecNumber evidence="16">7.2.2.6</ecNumber>
    </recommendedName>
    <alternativeName>
        <fullName evidence="16">ATP phosphohydrolase [potassium-transporting] B chain</fullName>
    </alternativeName>
    <alternativeName>
        <fullName evidence="16">Potassium-binding and translocating subunit B</fullName>
    </alternativeName>
    <alternativeName>
        <fullName evidence="16">Potassium-translocating ATPase B chain</fullName>
    </alternativeName>
</protein>
<dbReference type="SUPFAM" id="SSF81660">
    <property type="entry name" value="Metal cation-transporting ATPase, ATP-binding domain N"/>
    <property type="match status" value="1"/>
</dbReference>
<dbReference type="PRINTS" id="PR00119">
    <property type="entry name" value="CATATPASE"/>
</dbReference>
<keyword evidence="12 16" id="KW-1278">Translocase</keyword>
<name>A0A5C4V2D1_9ACTN</name>
<keyword evidence="6 16" id="KW-0812">Transmembrane</keyword>
<dbReference type="GO" id="GO:0016887">
    <property type="term" value="F:ATP hydrolysis activity"/>
    <property type="evidence" value="ECO:0007669"/>
    <property type="project" value="InterPro"/>
</dbReference>
<dbReference type="InterPro" id="IPR023298">
    <property type="entry name" value="ATPase_P-typ_TM_dom_sf"/>
</dbReference>
<keyword evidence="13 16" id="KW-1133">Transmembrane helix</keyword>
<keyword evidence="14 16" id="KW-0406">Ion transport</keyword>
<dbReference type="PANTHER" id="PTHR43743">
    <property type="entry name" value="POTASSIUM-TRANSPORTING ATPASE ATP-BINDING SUBUNIT"/>
    <property type="match status" value="1"/>
</dbReference>
<keyword evidence="2 16" id="KW-0813">Transport</keyword>
<dbReference type="SFLD" id="SFLDG00002">
    <property type="entry name" value="C1.7:_P-type_atpase_like"/>
    <property type="match status" value="1"/>
</dbReference>
<feature type="binding site" evidence="16">
    <location>
        <position position="383"/>
    </location>
    <ligand>
        <name>ATP</name>
        <dbReference type="ChEBI" id="CHEBI:30616"/>
    </ligand>
</feature>
<dbReference type="FunFam" id="2.70.150.10:FF:000033">
    <property type="entry name" value="Potassium-transporting ATPase ATP-binding subunit"/>
    <property type="match status" value="1"/>
</dbReference>
<evidence type="ECO:0000256" key="11">
    <source>
        <dbReference type="ARBA" id="ARBA00022958"/>
    </source>
</evidence>
<feature type="binding site" evidence="16">
    <location>
        <position position="387"/>
    </location>
    <ligand>
        <name>ATP</name>
        <dbReference type="ChEBI" id="CHEBI:30616"/>
    </ligand>
</feature>
<dbReference type="InterPro" id="IPR018303">
    <property type="entry name" value="ATPase_P-typ_P_site"/>
</dbReference>
<keyword evidence="20" id="KW-1185">Reference proteome</keyword>
<comment type="similarity">
    <text evidence="16">Belongs to the cation transport ATPase (P-type) (TC 3.A.3) family. Type IA subfamily.</text>
</comment>
<evidence type="ECO:0000256" key="9">
    <source>
        <dbReference type="ARBA" id="ARBA00022840"/>
    </source>
</evidence>
<dbReference type="InterPro" id="IPR006391">
    <property type="entry name" value="P-type_ATPase_bsu_IA"/>
</dbReference>
<feature type="binding site" evidence="16">
    <location>
        <begin position="417"/>
        <end position="424"/>
    </location>
    <ligand>
        <name>ATP</name>
        <dbReference type="ChEBI" id="CHEBI:30616"/>
    </ligand>
</feature>
<dbReference type="OrthoDB" id="9814270at2"/>
<feature type="active site" description="4-aspartylphosphate intermediate" evidence="16">
    <location>
        <position position="346"/>
    </location>
</feature>
<dbReference type="NCBIfam" id="TIGR01494">
    <property type="entry name" value="ATPase_P-type"/>
    <property type="match status" value="2"/>
</dbReference>
<evidence type="ECO:0000256" key="8">
    <source>
        <dbReference type="ARBA" id="ARBA00022741"/>
    </source>
</evidence>
<feature type="transmembrane region" description="Helical" evidence="16">
    <location>
        <begin position="256"/>
        <end position="280"/>
    </location>
</feature>
<dbReference type="EC" id="7.2.2.6" evidence="16"/>
<evidence type="ECO:0000259" key="18">
    <source>
        <dbReference type="Pfam" id="PF00122"/>
    </source>
</evidence>
<dbReference type="InterPro" id="IPR008250">
    <property type="entry name" value="ATPase_P-typ_transduc_dom_A_sf"/>
</dbReference>
<dbReference type="SFLD" id="SFLDS00003">
    <property type="entry name" value="Haloacid_Dehalogenase"/>
    <property type="match status" value="1"/>
</dbReference>
<feature type="transmembrane region" description="Helical" evidence="16">
    <location>
        <begin position="704"/>
        <end position="727"/>
    </location>
</feature>
<evidence type="ECO:0000256" key="6">
    <source>
        <dbReference type="ARBA" id="ARBA00022692"/>
    </source>
</evidence>
<evidence type="ECO:0000313" key="20">
    <source>
        <dbReference type="Proteomes" id="UP000311713"/>
    </source>
</evidence>
<dbReference type="NCBIfam" id="TIGR01497">
    <property type="entry name" value="kdpB"/>
    <property type="match status" value="1"/>
</dbReference>
<keyword evidence="5 16" id="KW-0597">Phosphoprotein</keyword>
<dbReference type="EMBL" id="VDGT01000009">
    <property type="protein sequence ID" value="TNM29895.1"/>
    <property type="molecule type" value="Genomic_DNA"/>
</dbReference>
<keyword evidence="7 16" id="KW-0479">Metal-binding</keyword>
<dbReference type="GO" id="GO:0008556">
    <property type="term" value="F:P-type potassium transmembrane transporter activity"/>
    <property type="evidence" value="ECO:0007669"/>
    <property type="project" value="UniProtKB-UniRule"/>
</dbReference>
<evidence type="ECO:0000256" key="4">
    <source>
        <dbReference type="ARBA" id="ARBA00022538"/>
    </source>
</evidence>
<keyword evidence="10 16" id="KW-0460">Magnesium</keyword>
<sequence>MSTRSHTRTEPAGTEPAGTEPAGTEPAGTEPAGTAPAGTAPGGTERPGGDAAPTGWATLAAAVPESFRKLRPRTMAKAPVMFVVLVGSAATTLLAAADPFDPFGWAVAGWLWLTVLFANLAEAVAEGRGRAQAESLRRTRTDTVARRLTADRATEERVPGTALTTGDLVVCEAGDVIPGDGDVVEGVASVDESAITGESAPVIRESGGDRSAVTGGTRVLSDRIVVRITARPGETFIDRMIGLVEGAARQKTPNEVALTILLASLTVVFLLAVVTLRPFALFAGAGDQATPIVLTALLVCLIPTTIGALLSAIGIAGMDRLVKRNVLAMSGRAVEAAGDVSTLLLDKTGTITHGNRTAHAFLPVRGVTAEDLAAAAQLSSLADETPEGRSVVRLAEDGHHLPARDRDEVPDADWVPFSAATRLSGVDITRDGTVRQVRKGAAGAVARWVREHGGADPVEADRIADRVAADGGTPLQVAVSDAEGARVLGVVQLRDTVKDGMRARFDELRRMGIRTVMITGDNPLTARAIAEEAGVDDFLAEATPEDKLALIRREQAEGRLVAMAGDGTNDAPALAQADVGVAMNTGTAAAKEAGNMVDLDSDPTKLIEIVEIGKQLLITRGALTTFSLANDIAKYFAIIPALFAATHPSLDRLNVMDLAGPHTAILAAVIFNALVILALVPLALRGVRYRPAGADALLRRNLAVYGLGGLVVPFLGIKAIDWLLALFL</sequence>
<comment type="subunit">
    <text evidence="16">The system is composed of three essential subunits: KdpA, KdpB and KdpC.</text>
</comment>
<feature type="transmembrane region" description="Helical" evidence="16">
    <location>
        <begin position="78"/>
        <end position="97"/>
    </location>
</feature>
<evidence type="ECO:0000256" key="2">
    <source>
        <dbReference type="ARBA" id="ARBA00022448"/>
    </source>
</evidence>
<dbReference type="HAMAP" id="MF_00285">
    <property type="entry name" value="KdpB"/>
    <property type="match status" value="1"/>
</dbReference>
<comment type="caution">
    <text evidence="19">The sequence shown here is derived from an EMBL/GenBank/DDBJ whole genome shotgun (WGS) entry which is preliminary data.</text>
</comment>
<keyword evidence="11 16" id="KW-0630">Potassium</keyword>
<dbReference type="InterPro" id="IPR044492">
    <property type="entry name" value="P_typ_ATPase_HD_dom"/>
</dbReference>
<organism evidence="19 20">
    <name type="scientific">Streptomyces sedi</name>
    <dbReference type="NCBI Taxonomy" id="555059"/>
    <lineage>
        <taxon>Bacteria</taxon>
        <taxon>Bacillati</taxon>
        <taxon>Actinomycetota</taxon>
        <taxon>Actinomycetes</taxon>
        <taxon>Kitasatosporales</taxon>
        <taxon>Streptomycetaceae</taxon>
        <taxon>Streptomyces</taxon>
    </lineage>
</organism>
<dbReference type="Gene3D" id="3.40.1110.10">
    <property type="entry name" value="Calcium-transporting ATPase, cytoplasmic domain N"/>
    <property type="match status" value="1"/>
</dbReference>
<dbReference type="Proteomes" id="UP000311713">
    <property type="component" value="Unassembled WGS sequence"/>
</dbReference>
<feature type="transmembrane region" description="Helical" evidence="16">
    <location>
        <begin position="662"/>
        <end position="684"/>
    </location>
</feature>
<dbReference type="GO" id="GO:0000287">
    <property type="term" value="F:magnesium ion binding"/>
    <property type="evidence" value="ECO:0007669"/>
    <property type="project" value="UniProtKB-UniRule"/>
</dbReference>
<gene>
    <name evidence="16 19" type="primary">kdpB</name>
    <name evidence="19" type="ORF">FH715_14275</name>
</gene>
<dbReference type="PROSITE" id="PS00154">
    <property type="entry name" value="ATPASE_E1_E2"/>
    <property type="match status" value="1"/>
</dbReference>
<keyword evidence="8 16" id="KW-0547">Nucleotide-binding</keyword>
<dbReference type="Gene3D" id="3.40.50.1000">
    <property type="entry name" value="HAD superfamily/HAD-like"/>
    <property type="match status" value="1"/>
</dbReference>
<dbReference type="Pfam" id="PF00122">
    <property type="entry name" value="E1-E2_ATPase"/>
    <property type="match status" value="1"/>
</dbReference>
<feature type="compositionally biased region" description="Low complexity" evidence="17">
    <location>
        <begin position="10"/>
        <end position="54"/>
    </location>
</feature>
<feature type="domain" description="P-type ATPase A" evidence="18">
    <location>
        <begin position="145"/>
        <end position="245"/>
    </location>
</feature>
<evidence type="ECO:0000256" key="15">
    <source>
        <dbReference type="ARBA" id="ARBA00023136"/>
    </source>
</evidence>
<feature type="binding site" evidence="16">
    <location>
        <position position="439"/>
    </location>
    <ligand>
        <name>ATP</name>
        <dbReference type="ChEBI" id="CHEBI:30616"/>
    </ligand>
</feature>
<dbReference type="InterPro" id="IPR023214">
    <property type="entry name" value="HAD_sf"/>
</dbReference>
<dbReference type="InterPro" id="IPR001757">
    <property type="entry name" value="P_typ_ATPase"/>
</dbReference>
<evidence type="ECO:0000256" key="14">
    <source>
        <dbReference type="ARBA" id="ARBA00023065"/>
    </source>
</evidence>
<feature type="binding site" evidence="16">
    <location>
        <position position="570"/>
    </location>
    <ligand>
        <name>Mg(2+)</name>
        <dbReference type="ChEBI" id="CHEBI:18420"/>
    </ligand>
</feature>
<dbReference type="Pfam" id="PF00702">
    <property type="entry name" value="Hydrolase"/>
    <property type="match status" value="1"/>
</dbReference>
<evidence type="ECO:0000313" key="19">
    <source>
        <dbReference type="EMBL" id="TNM29895.1"/>
    </source>
</evidence>
<evidence type="ECO:0000256" key="3">
    <source>
        <dbReference type="ARBA" id="ARBA00022475"/>
    </source>
</evidence>
<accession>A0A5C4V2D1</accession>
<evidence type="ECO:0000256" key="1">
    <source>
        <dbReference type="ARBA" id="ARBA00004651"/>
    </source>
</evidence>
<dbReference type="SUPFAM" id="SSF81653">
    <property type="entry name" value="Calcium ATPase, transduction domain A"/>
    <property type="match status" value="1"/>
</dbReference>
<dbReference type="InterPro" id="IPR023299">
    <property type="entry name" value="ATPase_P-typ_cyto_dom_N"/>
</dbReference>
<dbReference type="GO" id="GO:0005886">
    <property type="term" value="C:plasma membrane"/>
    <property type="evidence" value="ECO:0007669"/>
    <property type="project" value="UniProtKB-SubCell"/>
</dbReference>
<dbReference type="InterPro" id="IPR036412">
    <property type="entry name" value="HAD-like_sf"/>
</dbReference>
<keyword evidence="4 16" id="KW-0633">Potassium transport</keyword>
<dbReference type="GO" id="GO:0005524">
    <property type="term" value="F:ATP binding"/>
    <property type="evidence" value="ECO:0007669"/>
    <property type="project" value="UniProtKB-UniRule"/>
</dbReference>
<comment type="function">
    <text evidence="16">Part of the high-affinity ATP-driven potassium transport (or Kdp) system, which catalyzes the hydrolysis of ATP coupled with the electrogenic transport of potassium into the cytoplasm. This subunit is responsible for energy coupling to the transport system and for the release of the potassium ions to the cytoplasm.</text>
</comment>
<dbReference type="SFLD" id="SFLDF00027">
    <property type="entry name" value="p-type_atpase"/>
    <property type="match status" value="1"/>
</dbReference>
<feature type="transmembrane region" description="Helical" evidence="16">
    <location>
        <begin position="632"/>
        <end position="650"/>
    </location>
</feature>
<dbReference type="PANTHER" id="PTHR43743:SF1">
    <property type="entry name" value="POTASSIUM-TRANSPORTING ATPASE ATP-BINDING SUBUNIT"/>
    <property type="match status" value="1"/>
</dbReference>
<feature type="transmembrane region" description="Helical" evidence="16">
    <location>
        <begin position="292"/>
        <end position="315"/>
    </location>
</feature>